<proteinExistence type="predicted"/>
<dbReference type="Proteomes" id="UP000199321">
    <property type="component" value="Unassembled WGS sequence"/>
</dbReference>
<name>A0A1G7IVQ5_9FLAO</name>
<accession>A0A1G7IVQ5</accession>
<dbReference type="SUPFAM" id="SSF53335">
    <property type="entry name" value="S-adenosyl-L-methionine-dependent methyltransferases"/>
    <property type="match status" value="1"/>
</dbReference>
<dbReference type="OrthoDB" id="1157001at2"/>
<organism evidence="1 2">
    <name type="scientific">Ulvibacter litoralis</name>
    <dbReference type="NCBI Taxonomy" id="227084"/>
    <lineage>
        <taxon>Bacteria</taxon>
        <taxon>Pseudomonadati</taxon>
        <taxon>Bacteroidota</taxon>
        <taxon>Flavobacteriia</taxon>
        <taxon>Flavobacteriales</taxon>
        <taxon>Flavobacteriaceae</taxon>
        <taxon>Ulvibacter</taxon>
    </lineage>
</organism>
<dbReference type="Gene3D" id="3.40.50.150">
    <property type="entry name" value="Vaccinia Virus protein VP39"/>
    <property type="match status" value="1"/>
</dbReference>
<protein>
    <submittedName>
        <fullName evidence="1">Uncharacterized protein</fullName>
    </submittedName>
</protein>
<sequence>MSVDFRLLKVITVALLKTTSEADEVRAAHSLATYYETLLKASVSDASYENTEASALEGGIALSSQQALDCMQDPLRTVRFIKGTYHAILAAISRFPNQKIELLYAGCGPGAPIVIPLLSMFSSEQVSVTLLDITESSIASVSEIILQLKLENYIRDIVLADAILYKFPEGIPLHILVSETMDKGLTKEPQVRIIQNLAPQLVENGLLIPESIDLYTEHSFYSKEPYFDIYKNVLELPPPIKTVGRQLLFSIDKHIQKQKAFEFTSNAIQVPVHFNDTPDICVYAVIIVFKPIQLPKGKTQISNPVCVASLYNLKETSYSLQYTTKAIPSWTFYELVP</sequence>
<dbReference type="AlphaFoldDB" id="A0A1G7IVQ5"/>
<evidence type="ECO:0000313" key="2">
    <source>
        <dbReference type="Proteomes" id="UP000199321"/>
    </source>
</evidence>
<dbReference type="EMBL" id="FNBA01000007">
    <property type="protein sequence ID" value="SDF16733.1"/>
    <property type="molecule type" value="Genomic_DNA"/>
</dbReference>
<evidence type="ECO:0000313" key="1">
    <source>
        <dbReference type="EMBL" id="SDF16733.1"/>
    </source>
</evidence>
<dbReference type="RefSeq" id="WP_093145258.1">
    <property type="nucleotide sequence ID" value="NZ_BMWO01000008.1"/>
</dbReference>
<dbReference type="InterPro" id="IPR029063">
    <property type="entry name" value="SAM-dependent_MTases_sf"/>
</dbReference>
<dbReference type="STRING" id="227084.SAMN05421855_10743"/>
<reference evidence="1 2" key="1">
    <citation type="submission" date="2016-10" db="EMBL/GenBank/DDBJ databases">
        <authorList>
            <person name="de Groot N.N."/>
        </authorList>
    </citation>
    <scope>NUCLEOTIDE SEQUENCE [LARGE SCALE GENOMIC DNA]</scope>
    <source>
        <strain evidence="1 2">DSM 16195</strain>
    </source>
</reference>
<gene>
    <name evidence="1" type="ORF">SAMN05421855_10743</name>
</gene>
<keyword evidence="2" id="KW-1185">Reference proteome</keyword>